<evidence type="ECO:0008006" key="3">
    <source>
        <dbReference type="Google" id="ProtNLM"/>
    </source>
</evidence>
<gene>
    <name evidence="1" type="ORF">GCM10007972_13220</name>
</gene>
<dbReference type="RefSeq" id="WP_150004831.1">
    <property type="nucleotide sequence ID" value="NZ_BMOV01000003.1"/>
</dbReference>
<evidence type="ECO:0000313" key="1">
    <source>
        <dbReference type="EMBL" id="GGO10424.1"/>
    </source>
</evidence>
<evidence type="ECO:0000313" key="2">
    <source>
        <dbReference type="Proteomes" id="UP000602381"/>
    </source>
</evidence>
<protein>
    <recommendedName>
        <fullName evidence="3">Nucleoside 2-deoxyribosyltransferase</fullName>
    </recommendedName>
</protein>
<accession>A0ABQ2LCD2</accession>
<proteinExistence type="predicted"/>
<sequence>MTGESTCPIWGTPATFFPTSRDGRDVDSPRADGRYFISRTAEVNLSRADDAIKARLTTWLVEQRRLGVDCPEVMSTTVDEAENRPALKVHERADQLLRHMQKRLPTIGSTVKYPVSGQDAEMHAALAWSESIKLSEVTYLLDYLVKLELLEKPPYLVADFIAEGGGFGDPQLSALKPSDRLPPALAGFTEYTITPSGYAHLAEIETKSVGSDQAFIAMWFDPSMGDAYRQGIEQGVLEAGYRPIRIDQKDHNNKIDDEIIAEIRRSRFVVADFTHGEAGMRGGVYYEAGFAHGLNIPVIFTCREDVIGKIHFDTRQYNHITWKPDELDEFRKALSDRISATIGDGPLKKNS</sequence>
<comment type="caution">
    <text evidence="1">The sequence shown here is derived from an EMBL/GenBank/DDBJ whole genome shotgun (WGS) entry which is preliminary data.</text>
</comment>
<keyword evidence="2" id="KW-1185">Reference proteome</keyword>
<dbReference type="Proteomes" id="UP000602381">
    <property type="component" value="Unassembled WGS sequence"/>
</dbReference>
<reference evidence="2" key="1">
    <citation type="journal article" date="2019" name="Int. J. Syst. Evol. Microbiol.">
        <title>The Global Catalogue of Microorganisms (GCM) 10K type strain sequencing project: providing services to taxonomists for standard genome sequencing and annotation.</title>
        <authorList>
            <consortium name="The Broad Institute Genomics Platform"/>
            <consortium name="The Broad Institute Genome Sequencing Center for Infectious Disease"/>
            <person name="Wu L."/>
            <person name="Ma J."/>
        </authorList>
    </citation>
    <scope>NUCLEOTIDE SEQUENCE [LARGE SCALE GENOMIC DNA]</scope>
    <source>
        <strain evidence="2">JCM 17843</strain>
    </source>
</reference>
<dbReference type="Gene3D" id="3.40.50.450">
    <property type="match status" value="1"/>
</dbReference>
<name>A0ABQ2LCD2_9PROT</name>
<organism evidence="1 2">
    <name type="scientific">Iodidimonas muriae</name>
    <dbReference type="NCBI Taxonomy" id="261467"/>
    <lineage>
        <taxon>Bacteria</taxon>
        <taxon>Pseudomonadati</taxon>
        <taxon>Pseudomonadota</taxon>
        <taxon>Alphaproteobacteria</taxon>
        <taxon>Iodidimonadales</taxon>
        <taxon>Iodidimonadaceae</taxon>
        <taxon>Iodidimonas</taxon>
    </lineage>
</organism>
<dbReference type="EMBL" id="BMOV01000003">
    <property type="protein sequence ID" value="GGO10424.1"/>
    <property type="molecule type" value="Genomic_DNA"/>
</dbReference>